<evidence type="ECO:0000313" key="3">
    <source>
        <dbReference type="Proteomes" id="UP000230423"/>
    </source>
</evidence>
<dbReference type="PANTHER" id="PTHR10334">
    <property type="entry name" value="CYSTEINE-RICH SECRETORY PROTEIN-RELATED"/>
    <property type="match status" value="1"/>
</dbReference>
<proteinExistence type="predicted"/>
<sequence>MRPSAKLPRTNFEGSEPEQHKRRYNCSLETSAKAAVDRCSTIYSNVPFGVQQNIYAISRSRARFRVDAIVEAAKTWWSQVKLVPGVGMRVTYKEKHQHSSISWFTRMAWATTRTLGCAVSQNCGNTWYAACHYYPGGNIVGNVVYRTGMPCSDCPYGYFCSIGLCESTSGI</sequence>
<dbReference type="InterPro" id="IPR035940">
    <property type="entry name" value="CAP_sf"/>
</dbReference>
<organism evidence="2 3">
    <name type="scientific">Teladorsagia circumcincta</name>
    <name type="common">Brown stomach worm</name>
    <name type="synonym">Ostertagia circumcincta</name>
    <dbReference type="NCBI Taxonomy" id="45464"/>
    <lineage>
        <taxon>Eukaryota</taxon>
        <taxon>Metazoa</taxon>
        <taxon>Ecdysozoa</taxon>
        <taxon>Nematoda</taxon>
        <taxon>Chromadorea</taxon>
        <taxon>Rhabditida</taxon>
        <taxon>Rhabditina</taxon>
        <taxon>Rhabditomorpha</taxon>
        <taxon>Strongyloidea</taxon>
        <taxon>Trichostrongylidae</taxon>
        <taxon>Teladorsagia</taxon>
    </lineage>
</organism>
<dbReference type="CDD" id="cd05380">
    <property type="entry name" value="CAP_euk"/>
    <property type="match status" value="1"/>
</dbReference>
<dbReference type="Pfam" id="PF00188">
    <property type="entry name" value="CAP"/>
    <property type="match status" value="1"/>
</dbReference>
<evidence type="ECO:0000259" key="1">
    <source>
        <dbReference type="SMART" id="SM00198"/>
    </source>
</evidence>
<dbReference type="AlphaFoldDB" id="A0A2G9UCH2"/>
<feature type="domain" description="SCP" evidence="1">
    <location>
        <begin position="1"/>
        <end position="141"/>
    </location>
</feature>
<reference evidence="2 3" key="1">
    <citation type="submission" date="2015-09" db="EMBL/GenBank/DDBJ databases">
        <title>Draft genome of the parasitic nematode Teladorsagia circumcincta isolate WARC Sus (inbred).</title>
        <authorList>
            <person name="Mitreva M."/>
        </authorList>
    </citation>
    <scope>NUCLEOTIDE SEQUENCE [LARGE SCALE GENOMIC DNA]</scope>
    <source>
        <strain evidence="2 3">S</strain>
    </source>
</reference>
<keyword evidence="3" id="KW-1185">Reference proteome</keyword>
<dbReference type="Gene3D" id="3.40.33.10">
    <property type="entry name" value="CAP"/>
    <property type="match status" value="1"/>
</dbReference>
<dbReference type="EMBL" id="KZ347376">
    <property type="protein sequence ID" value="PIO67863.1"/>
    <property type="molecule type" value="Genomic_DNA"/>
</dbReference>
<dbReference type="InterPro" id="IPR014044">
    <property type="entry name" value="CAP_dom"/>
</dbReference>
<name>A0A2G9UCH2_TELCI</name>
<accession>A0A2G9UCH2</accession>
<dbReference type="SUPFAM" id="SSF55797">
    <property type="entry name" value="PR-1-like"/>
    <property type="match status" value="1"/>
</dbReference>
<dbReference type="Proteomes" id="UP000230423">
    <property type="component" value="Unassembled WGS sequence"/>
</dbReference>
<dbReference type="SMART" id="SM00198">
    <property type="entry name" value="SCP"/>
    <property type="match status" value="1"/>
</dbReference>
<dbReference type="OrthoDB" id="414826at2759"/>
<dbReference type="InterPro" id="IPR001283">
    <property type="entry name" value="CRISP-related"/>
</dbReference>
<gene>
    <name evidence="2" type="ORF">TELCIR_10374</name>
</gene>
<protein>
    <submittedName>
        <fullName evidence="2">SCP-like protein</fullName>
    </submittedName>
</protein>
<evidence type="ECO:0000313" key="2">
    <source>
        <dbReference type="EMBL" id="PIO67863.1"/>
    </source>
</evidence>